<organism evidence="2 3">
    <name type="scientific">Friedmanniomyces simplex</name>
    <dbReference type="NCBI Taxonomy" id="329884"/>
    <lineage>
        <taxon>Eukaryota</taxon>
        <taxon>Fungi</taxon>
        <taxon>Dikarya</taxon>
        <taxon>Ascomycota</taxon>
        <taxon>Pezizomycotina</taxon>
        <taxon>Dothideomycetes</taxon>
        <taxon>Dothideomycetidae</taxon>
        <taxon>Mycosphaerellales</taxon>
        <taxon>Teratosphaeriaceae</taxon>
        <taxon>Friedmanniomyces</taxon>
    </lineage>
</organism>
<dbReference type="AlphaFoldDB" id="A0A4U0XLY7"/>
<feature type="compositionally biased region" description="Polar residues" evidence="1">
    <location>
        <begin position="1"/>
        <end position="10"/>
    </location>
</feature>
<feature type="region of interest" description="Disordered" evidence="1">
    <location>
        <begin position="84"/>
        <end position="104"/>
    </location>
</feature>
<gene>
    <name evidence="2" type="ORF">B0A55_09911</name>
</gene>
<comment type="caution">
    <text evidence="2">The sequence shown here is derived from an EMBL/GenBank/DDBJ whole genome shotgun (WGS) entry which is preliminary data.</text>
</comment>
<evidence type="ECO:0000313" key="2">
    <source>
        <dbReference type="EMBL" id="TKA76403.1"/>
    </source>
</evidence>
<protein>
    <submittedName>
        <fullName evidence="2">Uncharacterized protein</fullName>
    </submittedName>
</protein>
<keyword evidence="3" id="KW-1185">Reference proteome</keyword>
<accession>A0A4U0XLY7</accession>
<proteinExistence type="predicted"/>
<dbReference type="Proteomes" id="UP000309340">
    <property type="component" value="Unassembled WGS sequence"/>
</dbReference>
<evidence type="ECO:0000313" key="3">
    <source>
        <dbReference type="Proteomes" id="UP000309340"/>
    </source>
</evidence>
<evidence type="ECO:0000256" key="1">
    <source>
        <dbReference type="SAM" id="MobiDB-lite"/>
    </source>
</evidence>
<dbReference type="EMBL" id="NAJQ01000164">
    <property type="protein sequence ID" value="TKA76403.1"/>
    <property type="molecule type" value="Genomic_DNA"/>
</dbReference>
<sequence>MSSSSATLQVPGTLLEAQITASPPYDSEIQSSRDPADNFSPASDAEIQILRNAMNEFCNPSRGVRAQRPYRPSNGSAAAVAIVSSPEQEVESQREDLPRSPANLNSLVNPGRYSVVHCYPGFTKQTQTSILRRNLSLRKANYEVLELAFAGYSGIPVNT</sequence>
<reference evidence="2 3" key="1">
    <citation type="submission" date="2017-03" db="EMBL/GenBank/DDBJ databases">
        <title>Genomes of endolithic fungi from Antarctica.</title>
        <authorList>
            <person name="Coleine C."/>
            <person name="Masonjones S."/>
            <person name="Stajich J.E."/>
        </authorList>
    </citation>
    <scope>NUCLEOTIDE SEQUENCE [LARGE SCALE GENOMIC DNA]</scope>
    <source>
        <strain evidence="2 3">CCFEE 5184</strain>
    </source>
</reference>
<name>A0A4U0XLY7_9PEZI</name>
<feature type="region of interest" description="Disordered" evidence="1">
    <location>
        <begin position="1"/>
        <end position="45"/>
    </location>
</feature>